<evidence type="ECO:0000313" key="2">
    <source>
        <dbReference type="Proteomes" id="UP000293852"/>
    </source>
</evidence>
<proteinExistence type="predicted"/>
<sequence>MELPTRTFGVEHYTAYVTARSALRALDLGAPSTRVAWAYRDVVRLLDDLHTDEGLCHVEDLDAPRPALVEAARAAISRLVTFGKPPDDVAVVVTGLDAAVALEASERGAR</sequence>
<dbReference type="RefSeq" id="WP_130412716.1">
    <property type="nucleotide sequence ID" value="NZ_SGWX01000001.1"/>
</dbReference>
<gene>
    <name evidence="1" type="ORF">EV386_0910</name>
</gene>
<reference evidence="1 2" key="1">
    <citation type="submission" date="2019-02" db="EMBL/GenBank/DDBJ databases">
        <title>Sequencing the genomes of 1000 actinobacteria strains.</title>
        <authorList>
            <person name="Klenk H.-P."/>
        </authorList>
    </citation>
    <scope>NUCLEOTIDE SEQUENCE [LARGE SCALE GENOMIC DNA]</scope>
    <source>
        <strain evidence="1 2">DSM 16932</strain>
    </source>
</reference>
<protein>
    <submittedName>
        <fullName evidence="1">Uncharacterized protein</fullName>
    </submittedName>
</protein>
<evidence type="ECO:0000313" key="1">
    <source>
        <dbReference type="EMBL" id="RZS60640.1"/>
    </source>
</evidence>
<dbReference type="EMBL" id="SGWX01000001">
    <property type="protein sequence ID" value="RZS60640.1"/>
    <property type="molecule type" value="Genomic_DNA"/>
</dbReference>
<dbReference type="AlphaFoldDB" id="A0A4V2EXT8"/>
<name>A0A4V2EXT8_9MICO</name>
<dbReference type="Proteomes" id="UP000293852">
    <property type="component" value="Unassembled WGS sequence"/>
</dbReference>
<organism evidence="1 2">
    <name type="scientific">Xylanimonas ulmi</name>
    <dbReference type="NCBI Taxonomy" id="228973"/>
    <lineage>
        <taxon>Bacteria</taxon>
        <taxon>Bacillati</taxon>
        <taxon>Actinomycetota</taxon>
        <taxon>Actinomycetes</taxon>
        <taxon>Micrococcales</taxon>
        <taxon>Promicromonosporaceae</taxon>
        <taxon>Xylanimonas</taxon>
    </lineage>
</organism>
<keyword evidence="2" id="KW-1185">Reference proteome</keyword>
<comment type="caution">
    <text evidence="1">The sequence shown here is derived from an EMBL/GenBank/DDBJ whole genome shotgun (WGS) entry which is preliminary data.</text>
</comment>
<dbReference type="OrthoDB" id="10002024at2"/>
<accession>A0A4V2EXT8</accession>